<evidence type="ECO:0000256" key="3">
    <source>
        <dbReference type="SAM" id="SignalP"/>
    </source>
</evidence>
<evidence type="ECO:0000313" key="5">
    <source>
        <dbReference type="Proteomes" id="UP000696931"/>
    </source>
</evidence>
<organism evidence="4 5">
    <name type="scientific">Eiseniibacteriota bacterium</name>
    <dbReference type="NCBI Taxonomy" id="2212470"/>
    <lineage>
        <taxon>Bacteria</taxon>
        <taxon>Candidatus Eiseniibacteriota</taxon>
    </lineage>
</organism>
<keyword evidence="2" id="KW-1133">Transmembrane helix</keyword>
<reference evidence="4" key="1">
    <citation type="submission" date="2020-07" db="EMBL/GenBank/DDBJ databases">
        <title>Huge and variable diversity of episymbiotic CPR bacteria and DPANN archaea in groundwater ecosystems.</title>
        <authorList>
            <person name="He C.Y."/>
            <person name="Keren R."/>
            <person name="Whittaker M."/>
            <person name="Farag I.F."/>
            <person name="Doudna J."/>
            <person name="Cate J.H.D."/>
            <person name="Banfield J.F."/>
        </authorList>
    </citation>
    <scope>NUCLEOTIDE SEQUENCE</scope>
    <source>
        <strain evidence="4">NC_groundwater_1813_Pr3_B-0.1um_71_17</strain>
    </source>
</reference>
<dbReference type="Proteomes" id="UP000696931">
    <property type="component" value="Unassembled WGS sequence"/>
</dbReference>
<sequence length="120" mass="11843">MPLRRPIRCVIHVACLTSWVTLQASVALAGVSTPHSSAFVLRHALLATAEGTPQPTSAAAMGAAPKQSKRTWLYVGLAALAVGSAIALAGGGGDSAPAAQAPPIDPPPPPPPAGAQGGAR</sequence>
<proteinExistence type="predicted"/>
<feature type="region of interest" description="Disordered" evidence="1">
    <location>
        <begin position="91"/>
        <end position="120"/>
    </location>
</feature>
<evidence type="ECO:0000256" key="2">
    <source>
        <dbReference type="SAM" id="Phobius"/>
    </source>
</evidence>
<evidence type="ECO:0000313" key="4">
    <source>
        <dbReference type="EMBL" id="MBI5169797.1"/>
    </source>
</evidence>
<name>A0A933W8R9_UNCEI</name>
<feature type="transmembrane region" description="Helical" evidence="2">
    <location>
        <begin position="71"/>
        <end position="90"/>
    </location>
</feature>
<feature type="chain" id="PRO_5037324355" evidence="3">
    <location>
        <begin position="30"/>
        <end position="120"/>
    </location>
</feature>
<evidence type="ECO:0000256" key="1">
    <source>
        <dbReference type="SAM" id="MobiDB-lite"/>
    </source>
</evidence>
<accession>A0A933W8R9</accession>
<feature type="compositionally biased region" description="Pro residues" evidence="1">
    <location>
        <begin position="103"/>
        <end position="113"/>
    </location>
</feature>
<keyword evidence="3" id="KW-0732">Signal</keyword>
<comment type="caution">
    <text evidence="4">The sequence shown here is derived from an EMBL/GenBank/DDBJ whole genome shotgun (WGS) entry which is preliminary data.</text>
</comment>
<gene>
    <name evidence="4" type="ORF">HZA61_09940</name>
</gene>
<dbReference type="AlphaFoldDB" id="A0A933W8R9"/>
<keyword evidence="2" id="KW-0812">Transmembrane</keyword>
<protein>
    <submittedName>
        <fullName evidence="4">Uncharacterized protein</fullName>
    </submittedName>
</protein>
<feature type="signal peptide" evidence="3">
    <location>
        <begin position="1"/>
        <end position="29"/>
    </location>
</feature>
<dbReference type="EMBL" id="JACRIW010000068">
    <property type="protein sequence ID" value="MBI5169797.1"/>
    <property type="molecule type" value="Genomic_DNA"/>
</dbReference>
<keyword evidence="2" id="KW-0472">Membrane</keyword>